<evidence type="ECO:0000313" key="1">
    <source>
        <dbReference type="EMBL" id="CVK31681.1"/>
    </source>
</evidence>
<dbReference type="AlphaFoldDB" id="A0A0X3BIB3"/>
<sequence>MGRLLRPGGSSLQPGVVLVDHFTAFRGGDRQPHAKGDGGGDDTDVKATVRVKFYLQ</sequence>
<organism evidence="1 2">
    <name type="scientific">Methanoculleus bourgensis</name>
    <dbReference type="NCBI Taxonomy" id="83986"/>
    <lineage>
        <taxon>Archaea</taxon>
        <taxon>Methanobacteriati</taxon>
        <taxon>Methanobacteriota</taxon>
        <taxon>Stenosarchaea group</taxon>
        <taxon>Methanomicrobia</taxon>
        <taxon>Methanomicrobiales</taxon>
        <taxon>Methanomicrobiaceae</taxon>
        <taxon>Methanoculleus</taxon>
    </lineage>
</organism>
<protein>
    <submittedName>
        <fullName evidence="1">Uncharacterized protein</fullName>
    </submittedName>
</protein>
<dbReference type="KEGG" id="mema:MMAB1_0464"/>
<reference evidence="1 2" key="1">
    <citation type="submission" date="2016-01" db="EMBL/GenBank/DDBJ databases">
        <authorList>
            <person name="Manzoor S."/>
        </authorList>
    </citation>
    <scope>NUCLEOTIDE SEQUENCE [LARGE SCALE GENOMIC DNA]</scope>
    <source>
        <strain evidence="1">Methanoculleus sp MAB1</strain>
    </source>
</reference>
<gene>
    <name evidence="1" type="ORF">MMAB1_0464</name>
</gene>
<proteinExistence type="predicted"/>
<accession>A0A0X3BIB3</accession>
<dbReference type="EMBL" id="LT158599">
    <property type="protein sequence ID" value="CVK31681.1"/>
    <property type="molecule type" value="Genomic_DNA"/>
</dbReference>
<evidence type="ECO:0000313" key="2">
    <source>
        <dbReference type="Proteomes" id="UP000069850"/>
    </source>
</evidence>
<name>A0A0X3BIB3_9EURY</name>
<dbReference type="Proteomes" id="UP000069850">
    <property type="component" value="Chromosome 1"/>
</dbReference>